<feature type="transmembrane region" description="Helical" evidence="1">
    <location>
        <begin position="70"/>
        <end position="89"/>
    </location>
</feature>
<dbReference type="AlphaFoldDB" id="A0A7K1SW10"/>
<reference evidence="3 4" key="1">
    <citation type="submission" date="2019-12" db="EMBL/GenBank/DDBJ databases">
        <title>Mucilaginibacter sp. HMF7410 genome sequencing and assembly.</title>
        <authorList>
            <person name="Kang H."/>
            <person name="Cha I."/>
            <person name="Kim H."/>
            <person name="Joh K."/>
        </authorList>
    </citation>
    <scope>NUCLEOTIDE SEQUENCE [LARGE SCALE GENOMIC DNA]</scope>
    <source>
        <strain evidence="3 4">HMF7410</strain>
    </source>
</reference>
<evidence type="ECO:0000313" key="4">
    <source>
        <dbReference type="Proteomes" id="UP000462014"/>
    </source>
</evidence>
<keyword evidence="4" id="KW-1185">Reference proteome</keyword>
<keyword evidence="1" id="KW-0812">Transmembrane</keyword>
<sequence>MERFISRKGHGFIEAGYIPVTALAPELFGFEEEQTAKLLCRIQAGSALVSDLLTKAEWGLFKIIPFKTHLAIDVAMGAFSLAAPWLFGFSKNTKACNTFLAMGAAGIVAGLLTEPKEILVYKS</sequence>
<name>A0A7K1SW10_9SPHI</name>
<dbReference type="EMBL" id="WPIK01000006">
    <property type="protein sequence ID" value="MVN21427.1"/>
    <property type="molecule type" value="Genomic_DNA"/>
</dbReference>
<comment type="caution">
    <text evidence="3">The sequence shown here is derived from an EMBL/GenBank/DDBJ whole genome shotgun (WGS) entry which is preliminary data.</text>
</comment>
<evidence type="ECO:0000313" key="3">
    <source>
        <dbReference type="EMBL" id="MVN21427.1"/>
    </source>
</evidence>
<evidence type="ECO:0000256" key="1">
    <source>
        <dbReference type="SAM" id="Phobius"/>
    </source>
</evidence>
<evidence type="ECO:0000259" key="2">
    <source>
        <dbReference type="Pfam" id="PF03779"/>
    </source>
</evidence>
<keyword evidence="1" id="KW-0472">Membrane</keyword>
<dbReference type="Pfam" id="PF03779">
    <property type="entry name" value="SPW"/>
    <property type="match status" value="1"/>
</dbReference>
<feature type="transmembrane region" description="Helical" evidence="1">
    <location>
        <begin position="95"/>
        <end position="113"/>
    </location>
</feature>
<feature type="domain" description="SPW repeat-containing integral membrane" evidence="2">
    <location>
        <begin position="21"/>
        <end position="111"/>
    </location>
</feature>
<dbReference type="InterPro" id="IPR005530">
    <property type="entry name" value="SPW"/>
</dbReference>
<keyword evidence="1" id="KW-1133">Transmembrane helix</keyword>
<protein>
    <recommendedName>
        <fullName evidence="2">SPW repeat-containing integral membrane domain-containing protein</fullName>
    </recommendedName>
</protein>
<organism evidence="3 4">
    <name type="scientific">Mucilaginibacter arboris</name>
    <dbReference type="NCBI Taxonomy" id="2682090"/>
    <lineage>
        <taxon>Bacteria</taxon>
        <taxon>Pseudomonadati</taxon>
        <taxon>Bacteroidota</taxon>
        <taxon>Sphingobacteriia</taxon>
        <taxon>Sphingobacteriales</taxon>
        <taxon>Sphingobacteriaceae</taxon>
        <taxon>Mucilaginibacter</taxon>
    </lineage>
</organism>
<accession>A0A7K1SW10</accession>
<proteinExistence type="predicted"/>
<dbReference type="RefSeq" id="WP_157565750.1">
    <property type="nucleotide sequence ID" value="NZ_WPIK01000006.1"/>
</dbReference>
<gene>
    <name evidence="3" type="ORF">GO621_07745</name>
</gene>
<dbReference type="Proteomes" id="UP000462014">
    <property type="component" value="Unassembled WGS sequence"/>
</dbReference>